<dbReference type="Gene3D" id="3.30.70.100">
    <property type="match status" value="1"/>
</dbReference>
<evidence type="ECO:0000259" key="1">
    <source>
        <dbReference type="PROSITE" id="PS51725"/>
    </source>
</evidence>
<dbReference type="AlphaFoldDB" id="A0A7X3KBC8"/>
<comment type="caution">
    <text evidence="2">The sequence shown here is derived from an EMBL/GenBank/DDBJ whole genome shotgun (WGS) entry which is preliminary data.</text>
</comment>
<dbReference type="SUPFAM" id="SSF54909">
    <property type="entry name" value="Dimeric alpha+beta barrel"/>
    <property type="match status" value="1"/>
</dbReference>
<dbReference type="RefSeq" id="WP_160332260.1">
    <property type="nucleotide sequence ID" value="NZ_WSRS01000010.1"/>
</dbReference>
<proteinExistence type="predicted"/>
<dbReference type="EMBL" id="WSRS01000010">
    <property type="protein sequence ID" value="MVX58435.1"/>
    <property type="molecule type" value="Genomic_DNA"/>
</dbReference>
<reference evidence="2 3" key="1">
    <citation type="submission" date="2019-12" db="EMBL/GenBank/DDBJ databases">
        <title>Microbes associate with the intestines of laboratory mice.</title>
        <authorList>
            <person name="Navarre W."/>
            <person name="Wong E."/>
        </authorList>
    </citation>
    <scope>NUCLEOTIDE SEQUENCE [LARGE SCALE GENOMIC DNA]</scope>
    <source>
        <strain evidence="2 3">NM51_B2-22</strain>
    </source>
</reference>
<dbReference type="Proteomes" id="UP000461595">
    <property type="component" value="Unassembled WGS sequence"/>
</dbReference>
<dbReference type="OrthoDB" id="9812754at2"/>
<organism evidence="2 3">
    <name type="scientific">Streptococcus danieliae</name>
    <dbReference type="NCBI Taxonomy" id="747656"/>
    <lineage>
        <taxon>Bacteria</taxon>
        <taxon>Bacillati</taxon>
        <taxon>Bacillota</taxon>
        <taxon>Bacilli</taxon>
        <taxon>Lactobacillales</taxon>
        <taxon>Streptococcaceae</taxon>
        <taxon>Streptococcus</taxon>
    </lineage>
</organism>
<evidence type="ECO:0000313" key="3">
    <source>
        <dbReference type="Proteomes" id="UP000461595"/>
    </source>
</evidence>
<protein>
    <recommendedName>
        <fullName evidence="1">ABM domain-containing protein</fullName>
    </recommendedName>
</protein>
<dbReference type="Pfam" id="PF03992">
    <property type="entry name" value="ABM"/>
    <property type="match status" value="1"/>
</dbReference>
<dbReference type="InterPro" id="IPR011008">
    <property type="entry name" value="Dimeric_a/b-barrel"/>
</dbReference>
<evidence type="ECO:0000313" key="2">
    <source>
        <dbReference type="EMBL" id="MVX58435.1"/>
    </source>
</evidence>
<gene>
    <name evidence="2" type="ORF">E5983_02055</name>
</gene>
<feature type="domain" description="ABM" evidence="1">
    <location>
        <begin position="4"/>
        <end position="93"/>
    </location>
</feature>
<dbReference type="InterPro" id="IPR007138">
    <property type="entry name" value="ABM_dom"/>
</dbReference>
<name>A0A7X3KBC8_9STRE</name>
<accession>A0A7X3KBC8</accession>
<dbReference type="PROSITE" id="PS51725">
    <property type="entry name" value="ABM"/>
    <property type="match status" value="1"/>
</dbReference>
<sequence>MKPVINLFRISIHPEQREEFLGCLADLAQDSKELGEDLVSFYGFQSPEQGDLYLVLEIFSSNQAYLQFLNSDIYKDYKDQVQAYIREQAYIRLEGLILLEKLSKELPQAGSGLRLSLFQAEQPDSQAMDRLNRLIQEYVFAEGGPHAFYLSFDQQSPTDWYQIEIFSDQKEEDLLEGKKGFDHDQVTLRWEPQEILDFPLAMDVVETRGIELMELDFIAKS</sequence>